<evidence type="ECO:0000313" key="2">
    <source>
        <dbReference type="Proteomes" id="UP000601171"/>
    </source>
</evidence>
<evidence type="ECO:0000313" key="1">
    <source>
        <dbReference type="EMBL" id="MBC8588759.1"/>
    </source>
</evidence>
<sequence length="64" mass="7503">MNISTEDILKKKIQDAQEMVRDYEIFSKKVDDSEIADLFKDFAEECGFQASSLLETYKKKYGDR</sequence>
<proteinExistence type="predicted"/>
<comment type="caution">
    <text evidence="1">The sequence shown here is derived from an EMBL/GenBank/DDBJ whole genome shotgun (WGS) entry which is preliminary data.</text>
</comment>
<keyword evidence="2" id="KW-1185">Reference proteome</keyword>
<dbReference type="RefSeq" id="WP_262430211.1">
    <property type="nucleotide sequence ID" value="NZ_JACRTG010000026.1"/>
</dbReference>
<organism evidence="1 2">
    <name type="scientific">Paratissierella segnis</name>
    <dbReference type="NCBI Taxonomy" id="2763679"/>
    <lineage>
        <taxon>Bacteria</taxon>
        <taxon>Bacillati</taxon>
        <taxon>Bacillota</taxon>
        <taxon>Tissierellia</taxon>
        <taxon>Tissierellales</taxon>
        <taxon>Tissierellaceae</taxon>
        <taxon>Paratissierella</taxon>
    </lineage>
</organism>
<protein>
    <submittedName>
        <fullName evidence="1">Uncharacterized protein</fullName>
    </submittedName>
</protein>
<dbReference type="EMBL" id="JACRTG010000026">
    <property type="protein sequence ID" value="MBC8588759.1"/>
    <property type="molecule type" value="Genomic_DNA"/>
</dbReference>
<accession>A0A926EYS5</accession>
<dbReference type="Proteomes" id="UP000601171">
    <property type="component" value="Unassembled WGS sequence"/>
</dbReference>
<dbReference type="AlphaFoldDB" id="A0A926EYS5"/>
<name>A0A926EYS5_9FIRM</name>
<reference evidence="1" key="1">
    <citation type="submission" date="2020-08" db="EMBL/GenBank/DDBJ databases">
        <title>Genome public.</title>
        <authorList>
            <person name="Liu C."/>
            <person name="Sun Q."/>
        </authorList>
    </citation>
    <scope>NUCLEOTIDE SEQUENCE</scope>
    <source>
        <strain evidence="1">BX21</strain>
    </source>
</reference>
<gene>
    <name evidence="1" type="ORF">H8707_11080</name>
</gene>